<evidence type="ECO:0000313" key="2">
    <source>
        <dbReference type="Proteomes" id="UP001060215"/>
    </source>
</evidence>
<keyword evidence="2" id="KW-1185">Reference proteome</keyword>
<accession>A0ACC0GNM6</accession>
<evidence type="ECO:0000313" key="1">
    <source>
        <dbReference type="EMBL" id="KAI8001716.1"/>
    </source>
</evidence>
<organism evidence="1 2">
    <name type="scientific">Camellia lanceoleosa</name>
    <dbReference type="NCBI Taxonomy" id="1840588"/>
    <lineage>
        <taxon>Eukaryota</taxon>
        <taxon>Viridiplantae</taxon>
        <taxon>Streptophyta</taxon>
        <taxon>Embryophyta</taxon>
        <taxon>Tracheophyta</taxon>
        <taxon>Spermatophyta</taxon>
        <taxon>Magnoliopsida</taxon>
        <taxon>eudicotyledons</taxon>
        <taxon>Gunneridae</taxon>
        <taxon>Pentapetalae</taxon>
        <taxon>asterids</taxon>
        <taxon>Ericales</taxon>
        <taxon>Theaceae</taxon>
        <taxon>Camellia</taxon>
    </lineage>
</organism>
<name>A0ACC0GNM6_9ERIC</name>
<proteinExistence type="predicted"/>
<dbReference type="EMBL" id="CM045765">
    <property type="protein sequence ID" value="KAI8001716.1"/>
    <property type="molecule type" value="Genomic_DNA"/>
</dbReference>
<comment type="caution">
    <text evidence="1">The sequence shown here is derived from an EMBL/GenBank/DDBJ whole genome shotgun (WGS) entry which is preliminary data.</text>
</comment>
<protein>
    <submittedName>
        <fullName evidence="1">Uncharacterized protein</fullName>
    </submittedName>
</protein>
<dbReference type="Proteomes" id="UP001060215">
    <property type="component" value="Chromosome 8"/>
</dbReference>
<sequence>MNNSDPSDTIDISLEEEDHLIRSTKKIKGRKALEDRDMVTSVESGADLEPSLSIPVEIAMNDGTPPSIGTSSAGPKAKSFKDALAAPKSSDFYFDDTTDTISSDEGDADGDTLMPKDVQTGIPQIVLPKKLLHHIRQSWTNSLIVRLLGKSIGYRLLCTKVKNLWALQDEFNAIDLGSNYFLFKFSSQEDCAHVYSGGSWVILDHYLTVRKWEPDFKASEAFETTTAVWVRFPELPIEYFQEKVLYTIAKQLGRPLKIDLTTAMATRGKFARVCIEMDLNKPLCPRFLLGKKSYAIEYESIHSICFHCGRVDHRKELCRHKTAARTHHVASTSSTPPAGDGLAVTGTSQPASIPINGNLQHLEKEETHFGPWMMITRRNRRSNPQRKPQTNGPQPTLNWFAELNSIEAQPSILVHVNKESTSPTASTPNGPQIATDPQLINATIKATSRSIGPAHPQEHPSPHIPTVSHVQSPVGLAATSTTATSHMETSSTLPSEKPSLKESLSVSPKIPMEDLQADISISSSRNPLTSYRNSSLRVEKSRARKPSDLPHRHGERGSSPTDSVHSQDGRRSPGVVDRARDRSHSPRGHHLVDRATTHDDRTRVEHNSRTISSLHSDGIHEVHRDHRRIVPSAAINPYPTHRLWIPSKY</sequence>
<gene>
    <name evidence="1" type="ORF">LOK49_LG09G02234</name>
</gene>
<reference evidence="1 2" key="1">
    <citation type="journal article" date="2022" name="Plant J.">
        <title>Chromosome-level genome of Camellia lanceoleosa provides a valuable resource for understanding genome evolution and self-incompatibility.</title>
        <authorList>
            <person name="Gong W."/>
            <person name="Xiao S."/>
            <person name="Wang L."/>
            <person name="Liao Z."/>
            <person name="Chang Y."/>
            <person name="Mo W."/>
            <person name="Hu G."/>
            <person name="Li W."/>
            <person name="Zhao G."/>
            <person name="Zhu H."/>
            <person name="Hu X."/>
            <person name="Ji K."/>
            <person name="Xiang X."/>
            <person name="Song Q."/>
            <person name="Yuan D."/>
            <person name="Jin S."/>
            <person name="Zhang L."/>
        </authorList>
    </citation>
    <scope>NUCLEOTIDE SEQUENCE [LARGE SCALE GENOMIC DNA]</scope>
    <source>
        <strain evidence="1">SQ_2022a</strain>
    </source>
</reference>